<name>A0A956M0I4_UNCEI</name>
<sequence>LNKSLAMLERTPRILQGWLPGLPEEWIRQNEGPDTWSAFDIVGHLVHGEKTDWISRMKRILEHGTTVPFDPFDRFAQFRDSEGKSMEDLLEEFRGLRGANLTTLRAMGLDQDALGRRGTHPALGTVTLRELLATWTVHDLGHLAQISRVLAKHYGSDVGPWHEYLPILTRG</sequence>
<dbReference type="SUPFAM" id="SSF109854">
    <property type="entry name" value="DinB/YfiT-like putative metalloenzymes"/>
    <property type="match status" value="1"/>
</dbReference>
<protein>
    <submittedName>
        <fullName evidence="2">DinB family protein</fullName>
    </submittedName>
</protein>
<dbReference type="Gene3D" id="1.20.120.450">
    <property type="entry name" value="dinb family like domain"/>
    <property type="match status" value="1"/>
</dbReference>
<dbReference type="Pfam" id="PF12867">
    <property type="entry name" value="DinB_2"/>
    <property type="match status" value="1"/>
</dbReference>
<organism evidence="2 3">
    <name type="scientific">Eiseniibacteriota bacterium</name>
    <dbReference type="NCBI Taxonomy" id="2212470"/>
    <lineage>
        <taxon>Bacteria</taxon>
        <taxon>Candidatus Eiseniibacteriota</taxon>
    </lineage>
</organism>
<dbReference type="EMBL" id="JAGQHR010000415">
    <property type="protein sequence ID" value="MCA9728553.1"/>
    <property type="molecule type" value="Genomic_DNA"/>
</dbReference>
<dbReference type="Proteomes" id="UP000697710">
    <property type="component" value="Unassembled WGS sequence"/>
</dbReference>
<reference evidence="2" key="2">
    <citation type="journal article" date="2021" name="Microbiome">
        <title>Successional dynamics and alternative stable states in a saline activated sludge microbial community over 9 years.</title>
        <authorList>
            <person name="Wang Y."/>
            <person name="Ye J."/>
            <person name="Ju F."/>
            <person name="Liu L."/>
            <person name="Boyd J.A."/>
            <person name="Deng Y."/>
            <person name="Parks D.H."/>
            <person name="Jiang X."/>
            <person name="Yin X."/>
            <person name="Woodcroft B.J."/>
            <person name="Tyson G.W."/>
            <person name="Hugenholtz P."/>
            <person name="Polz M.F."/>
            <person name="Zhang T."/>
        </authorList>
    </citation>
    <scope>NUCLEOTIDE SEQUENCE</scope>
    <source>
        <strain evidence="2">HKST-UBA01</strain>
    </source>
</reference>
<dbReference type="InterPro" id="IPR034660">
    <property type="entry name" value="DinB/YfiT-like"/>
</dbReference>
<accession>A0A956M0I4</accession>
<dbReference type="AlphaFoldDB" id="A0A956M0I4"/>
<proteinExistence type="predicted"/>
<feature type="domain" description="DinB-like" evidence="1">
    <location>
        <begin position="8"/>
        <end position="146"/>
    </location>
</feature>
<evidence type="ECO:0000259" key="1">
    <source>
        <dbReference type="Pfam" id="PF12867"/>
    </source>
</evidence>
<feature type="non-terminal residue" evidence="2">
    <location>
        <position position="1"/>
    </location>
</feature>
<dbReference type="InterPro" id="IPR024775">
    <property type="entry name" value="DinB-like"/>
</dbReference>
<evidence type="ECO:0000313" key="3">
    <source>
        <dbReference type="Proteomes" id="UP000697710"/>
    </source>
</evidence>
<gene>
    <name evidence="2" type="ORF">KC729_12770</name>
</gene>
<comment type="caution">
    <text evidence="2">The sequence shown here is derived from an EMBL/GenBank/DDBJ whole genome shotgun (WGS) entry which is preliminary data.</text>
</comment>
<evidence type="ECO:0000313" key="2">
    <source>
        <dbReference type="EMBL" id="MCA9728553.1"/>
    </source>
</evidence>
<reference evidence="2" key="1">
    <citation type="submission" date="2020-04" db="EMBL/GenBank/DDBJ databases">
        <authorList>
            <person name="Zhang T."/>
        </authorList>
    </citation>
    <scope>NUCLEOTIDE SEQUENCE</scope>
    <source>
        <strain evidence="2">HKST-UBA01</strain>
    </source>
</reference>